<dbReference type="AlphaFoldDB" id="A0A1S2XQ85"/>
<dbReference type="PaxDb" id="3827-XP_004492276.1"/>
<feature type="region of interest" description="Disordered" evidence="1">
    <location>
        <begin position="1"/>
        <end position="23"/>
    </location>
</feature>
<evidence type="ECO:0000313" key="3">
    <source>
        <dbReference type="Proteomes" id="UP000087171"/>
    </source>
</evidence>
<organism evidence="3 4">
    <name type="scientific">Cicer arietinum</name>
    <name type="common">Chickpea</name>
    <name type="synonym">Garbanzo</name>
    <dbReference type="NCBI Taxonomy" id="3827"/>
    <lineage>
        <taxon>Eukaryota</taxon>
        <taxon>Viridiplantae</taxon>
        <taxon>Streptophyta</taxon>
        <taxon>Embryophyta</taxon>
        <taxon>Tracheophyta</taxon>
        <taxon>Spermatophyta</taxon>
        <taxon>Magnoliopsida</taxon>
        <taxon>eudicotyledons</taxon>
        <taxon>Gunneridae</taxon>
        <taxon>Pentapetalae</taxon>
        <taxon>rosids</taxon>
        <taxon>fabids</taxon>
        <taxon>Fabales</taxon>
        <taxon>Fabaceae</taxon>
        <taxon>Papilionoideae</taxon>
        <taxon>50 kb inversion clade</taxon>
        <taxon>NPAAA clade</taxon>
        <taxon>Hologalegina</taxon>
        <taxon>IRL clade</taxon>
        <taxon>Cicereae</taxon>
        <taxon>Cicer</taxon>
    </lineage>
</organism>
<dbReference type="Proteomes" id="UP000087171">
    <property type="component" value="Chromosome Ca3"/>
</dbReference>
<protein>
    <submittedName>
        <fullName evidence="4">Uncharacterized protein LOC101507360 isoform X1</fullName>
    </submittedName>
</protein>
<dbReference type="KEGG" id="cam:101507360"/>
<dbReference type="SUPFAM" id="SSF52540">
    <property type="entry name" value="P-loop containing nucleoside triphosphate hydrolases"/>
    <property type="match status" value="1"/>
</dbReference>
<dbReference type="Gene3D" id="3.40.50.300">
    <property type="entry name" value="P-loop containing nucleotide triphosphate hydrolases"/>
    <property type="match status" value="1"/>
</dbReference>
<keyword evidence="2" id="KW-0472">Membrane</keyword>
<accession>A0A1S2XQ85</accession>
<dbReference type="STRING" id="3827.A0A1S2XQ85"/>
<dbReference type="InterPro" id="IPR027417">
    <property type="entry name" value="P-loop_NTPase"/>
</dbReference>
<dbReference type="GeneID" id="101507360"/>
<evidence type="ECO:0000256" key="2">
    <source>
        <dbReference type="SAM" id="Phobius"/>
    </source>
</evidence>
<keyword evidence="2" id="KW-0812">Transmembrane</keyword>
<dbReference type="eggNOG" id="ENOG502QSFU">
    <property type="taxonomic scope" value="Eukaryota"/>
</dbReference>
<evidence type="ECO:0000256" key="1">
    <source>
        <dbReference type="SAM" id="MobiDB-lite"/>
    </source>
</evidence>
<dbReference type="OrthoDB" id="25620at2759"/>
<keyword evidence="3" id="KW-1185">Reference proteome</keyword>
<sequence>MGGDSVVSSHGTHEDSSLEEEEFPFLSSHSLPPLSRENTMNEKNVLDFEEICDESAQPSSAVDFVNSDRKRHSVYQEILQSYDELKIDSKSLKEAKEKILSYKPGTWIEKARGLKLCDYDVPETTCLILVGPKGSGKSSLINRISKVFEDDKFAPARAQVSYNSLIGDGTYFLCEYMFPRDSNSICLYDTRSLPDNSRECDKILKNWMTKGVRNGELVVRFEYLVITFPPIFSNVNIYVKFYQFSIRSIDSQRLRKSLKHKGDMKGFFSNKSRKVNFVICVINSLLVLNAMENAGALEDKYIETIVSTFNCPFLSFKDDKPVLVFTHGDLLSLSDRARVHAYLGELLGIPPTKQIFDIPDCDNLVTESAVIGMLRYTLEHADRNFPQKSNGMNKVHKISLSLCMILLILAIGFAIGLEQNKFMNQYHAPQQQACYRKVCDTRPKVKGPKVKVPKVKVPKKEPEIEWHKIRHIW</sequence>
<keyword evidence="2" id="KW-1133">Transmembrane helix</keyword>
<dbReference type="RefSeq" id="XP_004492276.1">
    <property type="nucleotide sequence ID" value="XM_004492219.3"/>
</dbReference>
<evidence type="ECO:0000313" key="4">
    <source>
        <dbReference type="RefSeq" id="XP_004492276.1"/>
    </source>
</evidence>
<dbReference type="PANTHER" id="PTHR14241">
    <property type="entry name" value="INTERFERON-INDUCED PROTEIN 44"/>
    <property type="match status" value="1"/>
</dbReference>
<gene>
    <name evidence="4" type="primary">LOC101507360</name>
</gene>
<dbReference type="PANTHER" id="PTHR14241:SF32">
    <property type="entry name" value="VWFA DOMAIN-CONTAINING PROTEIN-RELATED"/>
    <property type="match status" value="1"/>
</dbReference>
<feature type="compositionally biased region" description="Polar residues" evidence="1">
    <location>
        <begin position="1"/>
        <end position="10"/>
    </location>
</feature>
<feature type="transmembrane region" description="Helical" evidence="2">
    <location>
        <begin position="398"/>
        <end position="417"/>
    </location>
</feature>
<name>A0A1S2XQ85_CICAR</name>
<reference evidence="4" key="2">
    <citation type="submission" date="2025-08" db="UniProtKB">
        <authorList>
            <consortium name="RefSeq"/>
        </authorList>
    </citation>
    <scope>IDENTIFICATION</scope>
    <source>
        <tissue evidence="4">Etiolated seedlings</tissue>
    </source>
</reference>
<reference evidence="3" key="1">
    <citation type="journal article" date="2013" name="Nat. Biotechnol.">
        <title>Draft genome sequence of chickpea (Cicer arietinum) provides a resource for trait improvement.</title>
        <authorList>
            <person name="Varshney R.K."/>
            <person name="Song C."/>
            <person name="Saxena R.K."/>
            <person name="Azam S."/>
            <person name="Yu S."/>
            <person name="Sharpe A.G."/>
            <person name="Cannon S."/>
            <person name="Baek J."/>
            <person name="Rosen B.D."/>
            <person name="Tar'an B."/>
            <person name="Millan T."/>
            <person name="Zhang X."/>
            <person name="Ramsay L.D."/>
            <person name="Iwata A."/>
            <person name="Wang Y."/>
            <person name="Nelson W."/>
            <person name="Farmer A.D."/>
            <person name="Gaur P.M."/>
            <person name="Soderlund C."/>
            <person name="Penmetsa R.V."/>
            <person name="Xu C."/>
            <person name="Bharti A.K."/>
            <person name="He W."/>
            <person name="Winter P."/>
            <person name="Zhao S."/>
            <person name="Hane J.K."/>
            <person name="Carrasquilla-Garcia N."/>
            <person name="Condie J.A."/>
            <person name="Upadhyaya H.D."/>
            <person name="Luo M.C."/>
            <person name="Thudi M."/>
            <person name="Gowda C.L."/>
            <person name="Singh N.P."/>
            <person name="Lichtenzveig J."/>
            <person name="Gali K.K."/>
            <person name="Rubio J."/>
            <person name="Nadarajan N."/>
            <person name="Dolezel J."/>
            <person name="Bansal K.C."/>
            <person name="Xu X."/>
            <person name="Edwards D."/>
            <person name="Zhang G."/>
            <person name="Kahl G."/>
            <person name="Gil J."/>
            <person name="Singh K.B."/>
            <person name="Datta S.K."/>
            <person name="Jackson S.A."/>
            <person name="Wang J."/>
            <person name="Cook D.R."/>
        </authorList>
    </citation>
    <scope>NUCLEOTIDE SEQUENCE [LARGE SCALE GENOMIC DNA]</scope>
    <source>
        <strain evidence="3">cv. CDC Frontier</strain>
    </source>
</reference>
<proteinExistence type="predicted"/>